<dbReference type="Proteomes" id="UP001152087">
    <property type="component" value="Unassembled WGS sequence"/>
</dbReference>
<accession>A0A9W8RKT3</accession>
<gene>
    <name evidence="2" type="ORF">NW755_000939</name>
</gene>
<organism evidence="2 3">
    <name type="scientific">Fusarium falciforme</name>
    <dbReference type="NCBI Taxonomy" id="195108"/>
    <lineage>
        <taxon>Eukaryota</taxon>
        <taxon>Fungi</taxon>
        <taxon>Dikarya</taxon>
        <taxon>Ascomycota</taxon>
        <taxon>Pezizomycotina</taxon>
        <taxon>Sordariomycetes</taxon>
        <taxon>Hypocreomycetidae</taxon>
        <taxon>Hypocreales</taxon>
        <taxon>Nectriaceae</taxon>
        <taxon>Fusarium</taxon>
        <taxon>Fusarium solani species complex</taxon>
    </lineage>
</organism>
<dbReference type="AlphaFoldDB" id="A0A9W8RKT3"/>
<evidence type="ECO:0000256" key="1">
    <source>
        <dbReference type="SAM" id="MobiDB-lite"/>
    </source>
</evidence>
<reference evidence="2" key="1">
    <citation type="submission" date="2022-09" db="EMBL/GenBank/DDBJ databases">
        <title>Fusarium specimens isolated from Avocado Roots.</title>
        <authorList>
            <person name="Stajich J."/>
            <person name="Roper C."/>
            <person name="Heimlech-Rivalta G."/>
        </authorList>
    </citation>
    <scope>NUCLEOTIDE SEQUENCE</scope>
    <source>
        <strain evidence="2">A02</strain>
    </source>
</reference>
<dbReference type="OrthoDB" id="10353652at2759"/>
<feature type="compositionally biased region" description="Basic and acidic residues" evidence="1">
    <location>
        <begin position="64"/>
        <end position="80"/>
    </location>
</feature>
<keyword evidence="3" id="KW-1185">Reference proteome</keyword>
<evidence type="ECO:0000313" key="3">
    <source>
        <dbReference type="Proteomes" id="UP001152087"/>
    </source>
</evidence>
<evidence type="ECO:0000313" key="2">
    <source>
        <dbReference type="EMBL" id="KAJ4198253.1"/>
    </source>
</evidence>
<dbReference type="EMBL" id="JAOQAV010000001">
    <property type="protein sequence ID" value="KAJ4198253.1"/>
    <property type="molecule type" value="Genomic_DNA"/>
</dbReference>
<feature type="region of interest" description="Disordered" evidence="1">
    <location>
        <begin position="64"/>
        <end position="96"/>
    </location>
</feature>
<sequence length="115" mass="13200">MGGNDLCSTSPSLHRHLNSGLLAPISRLGDKITVIKERIWSKLPAGRRAKREWYAKQPELFLEGGKEERKSNPDWSRDENPIQYKEPAPVGKPHRVVDRDNRVWTVTDGKRLMTK</sequence>
<proteinExistence type="predicted"/>
<protein>
    <submittedName>
        <fullName evidence="2">Uncharacterized protein</fullName>
    </submittedName>
</protein>
<comment type="caution">
    <text evidence="2">The sequence shown here is derived from an EMBL/GenBank/DDBJ whole genome shotgun (WGS) entry which is preliminary data.</text>
</comment>
<name>A0A9W8RKT3_9HYPO</name>